<proteinExistence type="predicted"/>
<dbReference type="Proteomes" id="UP000319257">
    <property type="component" value="Unassembled WGS sequence"/>
</dbReference>
<dbReference type="InterPro" id="IPR025676">
    <property type="entry name" value="Clr5_dom"/>
</dbReference>
<reference evidence="6 7" key="1">
    <citation type="submission" date="2019-06" db="EMBL/GenBank/DDBJ databases">
        <title>Draft genome sequence of the filamentous fungus Phialemoniopsis curvata isolated from diesel fuel.</title>
        <authorList>
            <person name="Varaljay V.A."/>
            <person name="Lyon W.J."/>
            <person name="Crouch A.L."/>
            <person name="Drake C.E."/>
            <person name="Hollomon J.M."/>
            <person name="Nadeau L.J."/>
            <person name="Nunn H.S."/>
            <person name="Stevenson B.S."/>
            <person name="Bojanowski C.L."/>
            <person name="Crookes-Goodson W.J."/>
        </authorList>
    </citation>
    <scope>NUCLEOTIDE SEQUENCE [LARGE SCALE GENOMIC DNA]</scope>
    <source>
        <strain evidence="6 7">D216</strain>
    </source>
</reference>
<dbReference type="SMART" id="SM00248">
    <property type="entry name" value="ANK"/>
    <property type="match status" value="14"/>
</dbReference>
<dbReference type="Pfam" id="PF12796">
    <property type="entry name" value="Ank_2"/>
    <property type="match status" value="1"/>
</dbReference>
<dbReference type="Gene3D" id="1.25.40.20">
    <property type="entry name" value="Ankyrin repeat-containing domain"/>
    <property type="match status" value="3"/>
</dbReference>
<evidence type="ECO:0000256" key="4">
    <source>
        <dbReference type="SAM" id="MobiDB-lite"/>
    </source>
</evidence>
<keyword evidence="1" id="KW-0677">Repeat</keyword>
<dbReference type="InParanoid" id="A0A507B5Y3"/>
<feature type="compositionally biased region" description="Polar residues" evidence="4">
    <location>
        <begin position="112"/>
        <end position="121"/>
    </location>
</feature>
<feature type="repeat" description="ANK" evidence="3">
    <location>
        <begin position="1117"/>
        <end position="1149"/>
    </location>
</feature>
<evidence type="ECO:0000256" key="2">
    <source>
        <dbReference type="ARBA" id="ARBA00023043"/>
    </source>
</evidence>
<evidence type="ECO:0000313" key="6">
    <source>
        <dbReference type="EMBL" id="TPX12769.1"/>
    </source>
</evidence>
<dbReference type="SUPFAM" id="SSF48403">
    <property type="entry name" value="Ankyrin repeat"/>
    <property type="match status" value="2"/>
</dbReference>
<dbReference type="PANTHER" id="PTHR24198">
    <property type="entry name" value="ANKYRIN REPEAT AND PROTEIN KINASE DOMAIN-CONTAINING PROTEIN"/>
    <property type="match status" value="1"/>
</dbReference>
<evidence type="ECO:0000259" key="5">
    <source>
        <dbReference type="Pfam" id="PF14420"/>
    </source>
</evidence>
<dbReference type="PROSITE" id="PS50088">
    <property type="entry name" value="ANK_REPEAT"/>
    <property type="match status" value="1"/>
</dbReference>
<dbReference type="RefSeq" id="XP_030994480.1">
    <property type="nucleotide sequence ID" value="XM_031144444.1"/>
</dbReference>
<dbReference type="STRING" id="1093900.A0A507B5Y3"/>
<dbReference type="InterPro" id="IPR036770">
    <property type="entry name" value="Ankyrin_rpt-contain_sf"/>
</dbReference>
<dbReference type="PROSITE" id="PS50297">
    <property type="entry name" value="ANK_REP_REGION"/>
    <property type="match status" value="1"/>
</dbReference>
<dbReference type="AlphaFoldDB" id="A0A507B5Y3"/>
<evidence type="ECO:0000256" key="1">
    <source>
        <dbReference type="ARBA" id="ARBA00022737"/>
    </source>
</evidence>
<feature type="region of interest" description="Disordered" evidence="4">
    <location>
        <begin position="103"/>
        <end position="122"/>
    </location>
</feature>
<dbReference type="EMBL" id="SKBQ01000003">
    <property type="protein sequence ID" value="TPX12769.1"/>
    <property type="molecule type" value="Genomic_DNA"/>
</dbReference>
<keyword evidence="2 3" id="KW-0040">ANK repeat</keyword>
<protein>
    <recommendedName>
        <fullName evidence="5">Clr5 domain-containing protein</fullName>
    </recommendedName>
</protein>
<evidence type="ECO:0000313" key="7">
    <source>
        <dbReference type="Proteomes" id="UP000319257"/>
    </source>
</evidence>
<evidence type="ECO:0000256" key="3">
    <source>
        <dbReference type="PROSITE-ProRule" id="PRU00023"/>
    </source>
</evidence>
<name>A0A507B5Y3_9PEZI</name>
<dbReference type="InterPro" id="IPR002110">
    <property type="entry name" value="Ankyrin_rpt"/>
</dbReference>
<feature type="region of interest" description="Disordered" evidence="4">
    <location>
        <begin position="150"/>
        <end position="180"/>
    </location>
</feature>
<gene>
    <name evidence="6" type="ORF">E0L32_000946</name>
</gene>
<dbReference type="GeneID" id="41968393"/>
<dbReference type="Pfam" id="PF14420">
    <property type="entry name" value="Clr5"/>
    <property type="match status" value="1"/>
</dbReference>
<feature type="region of interest" description="Disordered" evidence="4">
    <location>
        <begin position="238"/>
        <end position="267"/>
    </location>
</feature>
<dbReference type="PANTHER" id="PTHR24198:SF165">
    <property type="entry name" value="ANKYRIN REPEAT-CONTAINING PROTEIN-RELATED"/>
    <property type="match status" value="1"/>
</dbReference>
<organism evidence="6 7">
    <name type="scientific">Thyridium curvatum</name>
    <dbReference type="NCBI Taxonomy" id="1093900"/>
    <lineage>
        <taxon>Eukaryota</taxon>
        <taxon>Fungi</taxon>
        <taxon>Dikarya</taxon>
        <taxon>Ascomycota</taxon>
        <taxon>Pezizomycotina</taxon>
        <taxon>Sordariomycetes</taxon>
        <taxon>Sordariomycetidae</taxon>
        <taxon>Thyridiales</taxon>
        <taxon>Thyridiaceae</taxon>
        <taxon>Thyridium</taxon>
    </lineage>
</organism>
<keyword evidence="7" id="KW-1185">Reference proteome</keyword>
<sequence>MAQPIPKEVWNDHKEAIVRLYIHEDLPLDKKDARNLIDVMKNDYQFSATSAQYQRQFKKWGLTKNLSRDSWESIFQHLDQPDSHNTSHQLRLSGRVLSKKRINRSRRHVRPSNRSAQQARASQLMACNPQIEITELDDLQADTPLASLGEVPAPLRDGTSTSRIANPCRRPGTPDGDHYPDPELLQSPPPISLEIPFLPVYDSSCFQPSSTTPCVLGDLETAESSQGIAGMSSHMPLPSETQHGHGTHRKPVNHNGHIPSDRDLPSRSTIKSISKSVTVHTSSLQLCADLQNKAEHNLQWPQVFSPWRNASFSISQKIPLPILVSICLQKTLSSLTQFAFHYSTDKNDCIAFIDGMVSTLPIAVQKSSSASNYDEDSSAMFFKAVLFSLINNFAGIGHFSPAFFVEFICIHPKLGGHIMRGLGAWDQFVTRPLAENLFRSAVLAGQVGIIRTILPILQNTFRVDLTSLFSEYLGLKCTPLEIAAKMRSIQTLKVVLQAGFDPNQSCPGSFTPGALASFLSEFTEALCSHREKDTDIDILRLLLPYHKNGPGCLHRFVNNHPQHVEAMRLILSYLAPESHDYVFSRILLTIRFTNDADTVINVLKSCQERGCFGQHENWRITLETLVRTATATDDYPLVEFLLDITDCHSYALSTAVRSEDADMVHYLLGRGFDVDPDPFDPFDPFYSTLEWRFPPRHHIGDIIRAAFPHNGVVVITPLAQAIRLQNSHLIQELEERGALNHISEPGRFRAALIAASEIGHEAYVRMLLRKCPKLDAANSQGALLAAMENGHTSVAVRLFEAGACHNDRSRFCHFPHGLLDSALASHDDVMIQLAFECDISINGTAFSIALKDQNTELVDLLLRLGSIATYTTDFLNDIVKLGNREIVKLLLEHGFDPFEPIAGEHTAFGTAVLYGDPIMIDILLTANPNTSSRTLFFEVLCESPQENRQLLINAYLSKYGQNISGFGGDQFIQSFRNKDPDLIKTLLTIQADINSLTSSWHSDAWSPFGYAVKHHNDDMSLLQTLLDAGGDPNCIAWQSERGRTLGQKTAFLVAIDACNAEAVRLLVEAGKADVNKAPGMGILRTPLQEASETSTLGIVKLLLECGAFVDGSPAIRGGATALQLAAIRGHIPIAALLVENGASIHAPGAKVFGRRAFEGAAEHGRLDMLKYLWDAASGRGFSIKELERASALATEQGYPGCVEYIEVLRSGLAFLYEDTDLIVDDSVLELIGTEQP</sequence>
<accession>A0A507B5Y3</accession>
<comment type="caution">
    <text evidence="6">The sequence shown here is derived from an EMBL/GenBank/DDBJ whole genome shotgun (WGS) entry which is preliminary data.</text>
</comment>
<feature type="domain" description="Clr5" evidence="5">
    <location>
        <begin position="7"/>
        <end position="64"/>
    </location>
</feature>
<dbReference type="OrthoDB" id="539213at2759"/>